<dbReference type="InterPro" id="IPR022138">
    <property type="entry name" value="DUF3670"/>
</dbReference>
<dbReference type="PANTHER" id="PTHR10799">
    <property type="entry name" value="SNF2/RAD54 HELICASE FAMILY"/>
    <property type="match status" value="1"/>
</dbReference>
<keyword evidence="4" id="KW-0067">ATP-binding</keyword>
<gene>
    <name evidence="4" type="ORF">L0C25_06910</name>
</gene>
<evidence type="ECO:0000259" key="3">
    <source>
        <dbReference type="PROSITE" id="PS51194"/>
    </source>
</evidence>
<dbReference type="InterPro" id="IPR027417">
    <property type="entry name" value="P-loop_NTPase"/>
</dbReference>
<accession>A0AA46TKI2</accession>
<dbReference type="Gene3D" id="3.40.50.300">
    <property type="entry name" value="P-loop containing nucleotide triphosphate hydrolases"/>
    <property type="match status" value="1"/>
</dbReference>
<dbReference type="GO" id="GO:0016787">
    <property type="term" value="F:hydrolase activity"/>
    <property type="evidence" value="ECO:0007669"/>
    <property type="project" value="UniProtKB-KW"/>
</dbReference>
<reference evidence="4" key="1">
    <citation type="submission" date="2022-01" db="EMBL/GenBank/DDBJ databases">
        <title>Nocardioidaceae gen. sp. A5X3R13.</title>
        <authorList>
            <person name="Lopez Marin M.A."/>
            <person name="Uhlik O."/>
        </authorList>
    </citation>
    <scope>NUCLEOTIDE SEQUENCE</scope>
    <source>
        <strain evidence="4">A5X3R13</strain>
    </source>
</reference>
<dbReference type="SUPFAM" id="SSF52540">
    <property type="entry name" value="P-loop containing nucleoside triphosphate hydrolases"/>
    <property type="match status" value="2"/>
</dbReference>
<dbReference type="Pfam" id="PF00271">
    <property type="entry name" value="Helicase_C"/>
    <property type="match status" value="1"/>
</dbReference>
<evidence type="ECO:0000259" key="2">
    <source>
        <dbReference type="PROSITE" id="PS51192"/>
    </source>
</evidence>
<organism evidence="4 5">
    <name type="scientific">Solicola gregarius</name>
    <dbReference type="NCBI Taxonomy" id="2908642"/>
    <lineage>
        <taxon>Bacteria</taxon>
        <taxon>Bacillati</taxon>
        <taxon>Actinomycetota</taxon>
        <taxon>Actinomycetes</taxon>
        <taxon>Propionibacteriales</taxon>
        <taxon>Nocardioidaceae</taxon>
        <taxon>Solicola</taxon>
    </lineage>
</organism>
<dbReference type="Pfam" id="PF12419">
    <property type="entry name" value="DUF3670"/>
    <property type="match status" value="1"/>
</dbReference>
<dbReference type="Proteomes" id="UP001164390">
    <property type="component" value="Chromosome"/>
</dbReference>
<dbReference type="EMBL" id="CP094970">
    <property type="protein sequence ID" value="UYM06798.1"/>
    <property type="molecule type" value="Genomic_DNA"/>
</dbReference>
<dbReference type="SMART" id="SM00490">
    <property type="entry name" value="HELICc"/>
    <property type="match status" value="1"/>
</dbReference>
<dbReference type="InterPro" id="IPR049730">
    <property type="entry name" value="SNF2/RAD54-like_C"/>
</dbReference>
<dbReference type="Pfam" id="PF00176">
    <property type="entry name" value="SNF2-rel_dom"/>
    <property type="match status" value="1"/>
</dbReference>
<sequence>MSLTDLEVCFAPGDPAREGRVVFWGTNGNELTSEARVLVPGDDGVEHRDVRAHRSRVEDAVPALLLAYRDAAATPSAAWWGAATALALDLVGRGRILSRLASGDVDEWRAGPLDAEDLGRIDELVASMPATARALRDEGADDRARFAGLSDGSRLPDAQRLLRAYLDACADVLPRLGDHADPSAPYATPSVVARPELREWADELAGGLRIVLRVEHDVDAGDDSGDLAAALAFYAPDEPARVLDADRLWSGAHDFGPRAQVDAALAIRRAARVWPPLERLLDRAVPDRIQLSDDETGDLVGVAGERLRDVGVEVRWPRSLVTDVRVRAHIGSAGLPGPSALGGDRVFDFRWQVAVGDRELSKAELDRLAESTRPVVRLRDQWVVISGDVAARARERSRTPLSGVEAISAALSGRVDSDRGRTAEVAPAPALAELRDRIAAREDGDEPLGQPVKLQATLRDYQLRGVRWLDRMTSLGLGCCLADDMGLGKTITLIALHLVRHERDPRTGPTLVVCPASLMGNWEREVERFAPGTPVRRFHGQGRSVDDVRDGFVLTTYGTMRRDAERLGSVAWGLVVADEAQHVKNHRSSTARELRRIGADARVALTGTPVENNLAELWAILDWAVPGLLGTPAQFARQYAGPIESERDAVVAERLKRLVGPFMLRRHKTDPGIAPELPRKTETDQFVSLTDEQIGLYEAAVREGMSEVTAGGAAIERRGRIFAMLTALKQICNHPAQYLREDEPRLPGRSGKLELLDELLDVILSEDGAALVFTQYVAMARLLRRHLVARGVDVYLLDGSTPVARRQEMVDGFQAGEVSVFLLSLKAAGTGLNLTRADHVVHYDRWWNPAVEDQATDRAYRIGQTRPVQVHRMVVEGTIEDRIAAMLGGKRQLAAAVLEVGRGVAVGAERR</sequence>
<dbReference type="Gene3D" id="3.40.50.10810">
    <property type="entry name" value="Tandem AAA-ATPase domain"/>
    <property type="match status" value="1"/>
</dbReference>
<dbReference type="SMART" id="SM00487">
    <property type="entry name" value="DEXDc"/>
    <property type="match status" value="1"/>
</dbReference>
<dbReference type="InterPro" id="IPR014001">
    <property type="entry name" value="Helicase_ATP-bd"/>
</dbReference>
<evidence type="ECO:0000256" key="1">
    <source>
        <dbReference type="ARBA" id="ARBA00022801"/>
    </source>
</evidence>
<dbReference type="PROSITE" id="PS51192">
    <property type="entry name" value="HELICASE_ATP_BIND_1"/>
    <property type="match status" value="1"/>
</dbReference>
<dbReference type="GO" id="GO:0005524">
    <property type="term" value="F:ATP binding"/>
    <property type="evidence" value="ECO:0007669"/>
    <property type="project" value="InterPro"/>
</dbReference>
<evidence type="ECO:0000313" key="4">
    <source>
        <dbReference type="EMBL" id="UYM06798.1"/>
    </source>
</evidence>
<dbReference type="AlphaFoldDB" id="A0AA46TKI2"/>
<keyword evidence="4" id="KW-0547">Nucleotide-binding</keyword>
<dbReference type="KEGG" id="sgrg:L0C25_06910"/>
<dbReference type="InterPro" id="IPR000330">
    <property type="entry name" value="SNF2_N"/>
</dbReference>
<protein>
    <submittedName>
        <fullName evidence="4">DEAD/DEAH box helicase</fullName>
    </submittedName>
</protein>
<dbReference type="FunFam" id="3.40.50.300:FF:000533">
    <property type="entry name" value="Helicase, Snf2 family"/>
    <property type="match status" value="1"/>
</dbReference>
<keyword evidence="4" id="KW-0347">Helicase</keyword>
<feature type="domain" description="Helicase ATP-binding" evidence="2">
    <location>
        <begin position="470"/>
        <end position="627"/>
    </location>
</feature>
<proteinExistence type="predicted"/>
<dbReference type="FunFam" id="3.40.50.10810:FF:000031">
    <property type="entry name" value="Helicase, SNF2/RAD54 family"/>
    <property type="match status" value="1"/>
</dbReference>
<keyword evidence="5" id="KW-1185">Reference proteome</keyword>
<dbReference type="InterPro" id="IPR001650">
    <property type="entry name" value="Helicase_C-like"/>
</dbReference>
<name>A0AA46TKI2_9ACTN</name>
<evidence type="ECO:0000313" key="5">
    <source>
        <dbReference type="Proteomes" id="UP001164390"/>
    </source>
</evidence>
<dbReference type="InterPro" id="IPR038718">
    <property type="entry name" value="SNF2-like_sf"/>
</dbReference>
<dbReference type="PROSITE" id="PS51194">
    <property type="entry name" value="HELICASE_CTER"/>
    <property type="match status" value="1"/>
</dbReference>
<keyword evidence="1" id="KW-0378">Hydrolase</keyword>
<feature type="domain" description="Helicase C-terminal" evidence="3">
    <location>
        <begin position="755"/>
        <end position="911"/>
    </location>
</feature>
<dbReference type="RefSeq" id="WP_271635720.1">
    <property type="nucleotide sequence ID" value="NZ_CP094970.1"/>
</dbReference>
<dbReference type="CDD" id="cd18793">
    <property type="entry name" value="SF2_C_SNF"/>
    <property type="match status" value="1"/>
</dbReference>
<dbReference type="GO" id="GO:0004386">
    <property type="term" value="F:helicase activity"/>
    <property type="evidence" value="ECO:0007669"/>
    <property type="project" value="UniProtKB-KW"/>
</dbReference>